<dbReference type="EMBL" id="QAOI01000002">
    <property type="protein sequence ID" value="PTQ78503.1"/>
    <property type="molecule type" value="Genomic_DNA"/>
</dbReference>
<reference evidence="2 3" key="1">
    <citation type="submission" date="2018-04" db="EMBL/GenBank/DDBJ databases">
        <title>Active sludge and wastewater microbial communities from Klosterneuburg, Austria.</title>
        <authorList>
            <person name="Wagner M."/>
        </authorList>
    </citation>
    <scope>NUCLEOTIDE SEQUENCE [LARGE SCALE GENOMIC DNA]</scope>
    <source>
        <strain evidence="2 3">Nm49</strain>
    </source>
</reference>
<proteinExistence type="predicted"/>
<feature type="transmembrane region" description="Helical" evidence="1">
    <location>
        <begin position="31"/>
        <end position="52"/>
    </location>
</feature>
<keyword evidence="1" id="KW-0812">Transmembrane</keyword>
<evidence type="ECO:0000256" key="1">
    <source>
        <dbReference type="SAM" id="Phobius"/>
    </source>
</evidence>
<dbReference type="InterPro" id="IPR012902">
    <property type="entry name" value="N_methyl_site"/>
</dbReference>
<comment type="caution">
    <text evidence="2">The sequence shown here is derived from an EMBL/GenBank/DDBJ whole genome shotgun (WGS) entry which is preliminary data.</text>
</comment>
<evidence type="ECO:0000313" key="2">
    <source>
        <dbReference type="EMBL" id="PTQ78503.1"/>
    </source>
</evidence>
<dbReference type="AlphaFoldDB" id="A0A2T5I3Y2"/>
<organism evidence="2 3">
    <name type="scientific">Nitrosomonas oligotropha</name>
    <dbReference type="NCBI Taxonomy" id="42354"/>
    <lineage>
        <taxon>Bacteria</taxon>
        <taxon>Pseudomonadati</taxon>
        <taxon>Pseudomonadota</taxon>
        <taxon>Betaproteobacteria</taxon>
        <taxon>Nitrosomonadales</taxon>
        <taxon>Nitrosomonadaceae</taxon>
        <taxon>Nitrosomonas</taxon>
    </lineage>
</organism>
<gene>
    <name evidence="2" type="ORF">C8R26_10271</name>
</gene>
<dbReference type="Pfam" id="PF16074">
    <property type="entry name" value="PilW"/>
    <property type="match status" value="1"/>
</dbReference>
<dbReference type="GO" id="GO:0043683">
    <property type="term" value="P:type IV pilus assembly"/>
    <property type="evidence" value="ECO:0007669"/>
    <property type="project" value="InterPro"/>
</dbReference>
<dbReference type="InterPro" id="IPR032092">
    <property type="entry name" value="PilW"/>
</dbReference>
<dbReference type="PROSITE" id="PS00409">
    <property type="entry name" value="PROKAR_NTER_METHYL"/>
    <property type="match status" value="1"/>
</dbReference>
<dbReference type="Pfam" id="PF07963">
    <property type="entry name" value="N_methyl"/>
    <property type="match status" value="1"/>
</dbReference>
<name>A0A2T5I3Y2_9PROT</name>
<accession>A0A2T5I3Y2</accession>
<keyword evidence="1" id="KW-0472">Membrane</keyword>
<protein>
    <submittedName>
        <fullName evidence="2">Type IV pilus assembly protein PilW</fullName>
    </submittedName>
</protein>
<evidence type="ECO:0000313" key="3">
    <source>
        <dbReference type="Proteomes" id="UP000244128"/>
    </source>
</evidence>
<sequence>MRVNTLNCETLNKKPEFGIVDKQSGFSLIELMVSITLGLLIMTGVLALYLDLARGNAELAKMNRQVENGRFTLQLLQQELWHAGYWDTYVPPLPSITPPTAIPNPCLTFPDWDAAYINNMYLISVQGYVTGGTLPSECSSIITNRQSDSDVIVIRSAATCVAGGAGCENYSVGKLYLQTQSCGNTSHINYVSSAATTPLLSTSTDVVYKRDCITSADRRKLMISIFYVRNYSVTSSDGIPTLMRADFDLSGGVVKLQAAQPIIEGIQSIKFEYGRDTDGNGGADVFDDCSACTALDWANVVAVQVHVLARNLESSSGYVEDKIYRLGSTTLGPFNDGYMRHVYTSYVRLVNPSGRREKP</sequence>
<dbReference type="RefSeq" id="WP_107802042.1">
    <property type="nucleotide sequence ID" value="NZ_QAOI01000002.1"/>
</dbReference>
<keyword evidence="1" id="KW-1133">Transmembrane helix</keyword>
<dbReference type="Proteomes" id="UP000244128">
    <property type="component" value="Unassembled WGS sequence"/>
</dbReference>
<dbReference type="NCBIfam" id="TIGR02532">
    <property type="entry name" value="IV_pilin_GFxxxE"/>
    <property type="match status" value="1"/>
</dbReference>